<name>A0A9D9DAY8_9GAMM</name>
<sequence length="177" mass="20095">MTEEDLKTAIGNVLRNHAHILDVNYDKCGYVEYCFQSLLLTEIFDIIGNKYGQVAQKSVLAEQLYHTYNTAWTATNEGTKNKLRCDIYINNLDGLPCYIEIKADKTASSGNQNCDFVKRVSADFEKMESLSLERKGNHGRRSCMLLLLPADNKGDYTGYSDTIKAGNFQIKYGLYYL</sequence>
<dbReference type="AlphaFoldDB" id="A0A9D9DAY8"/>
<reference evidence="1" key="2">
    <citation type="journal article" date="2021" name="PeerJ">
        <title>Extensive microbial diversity within the chicken gut microbiome revealed by metagenomics and culture.</title>
        <authorList>
            <person name="Gilroy R."/>
            <person name="Ravi A."/>
            <person name="Getino M."/>
            <person name="Pursley I."/>
            <person name="Horton D.L."/>
            <person name="Alikhan N.F."/>
            <person name="Baker D."/>
            <person name="Gharbi K."/>
            <person name="Hall N."/>
            <person name="Watson M."/>
            <person name="Adriaenssens E.M."/>
            <person name="Foster-Nyarko E."/>
            <person name="Jarju S."/>
            <person name="Secka A."/>
            <person name="Antonio M."/>
            <person name="Oren A."/>
            <person name="Chaudhuri R.R."/>
            <person name="La Ragione R."/>
            <person name="Hildebrand F."/>
            <person name="Pallen M.J."/>
        </authorList>
    </citation>
    <scope>NUCLEOTIDE SEQUENCE</scope>
    <source>
        <strain evidence="1">17213</strain>
    </source>
</reference>
<proteinExistence type="predicted"/>
<evidence type="ECO:0000313" key="2">
    <source>
        <dbReference type="Proteomes" id="UP000823631"/>
    </source>
</evidence>
<evidence type="ECO:0000313" key="1">
    <source>
        <dbReference type="EMBL" id="MBO8415068.1"/>
    </source>
</evidence>
<dbReference type="EMBL" id="JADINH010000027">
    <property type="protein sequence ID" value="MBO8415068.1"/>
    <property type="molecule type" value="Genomic_DNA"/>
</dbReference>
<comment type="caution">
    <text evidence="1">The sequence shown here is derived from an EMBL/GenBank/DDBJ whole genome shotgun (WGS) entry which is preliminary data.</text>
</comment>
<protein>
    <submittedName>
        <fullName evidence="1">Uncharacterized protein</fullName>
    </submittedName>
</protein>
<organism evidence="1 2">
    <name type="scientific">Candidatus Avisuccinivibrio stercorigallinarum</name>
    <dbReference type="NCBI Taxonomy" id="2840704"/>
    <lineage>
        <taxon>Bacteria</taxon>
        <taxon>Pseudomonadati</taxon>
        <taxon>Pseudomonadota</taxon>
        <taxon>Gammaproteobacteria</taxon>
        <taxon>Aeromonadales</taxon>
        <taxon>Succinivibrionaceae</taxon>
        <taxon>Succinivibrionaceae incertae sedis</taxon>
        <taxon>Candidatus Avisuccinivibrio</taxon>
    </lineage>
</organism>
<reference evidence="1" key="1">
    <citation type="submission" date="2020-10" db="EMBL/GenBank/DDBJ databases">
        <authorList>
            <person name="Gilroy R."/>
        </authorList>
    </citation>
    <scope>NUCLEOTIDE SEQUENCE</scope>
    <source>
        <strain evidence="1">17213</strain>
    </source>
</reference>
<accession>A0A9D9DAY8</accession>
<dbReference type="Proteomes" id="UP000823631">
    <property type="component" value="Unassembled WGS sequence"/>
</dbReference>
<gene>
    <name evidence="1" type="ORF">IAB19_01640</name>
</gene>